<reference evidence="2 3" key="1">
    <citation type="submission" date="2019-12" db="EMBL/GenBank/DDBJ databases">
        <authorList>
            <person name="Xu J."/>
        </authorList>
    </citation>
    <scope>NUCLEOTIDE SEQUENCE [LARGE SCALE GENOMIC DNA]</scope>
    <source>
        <strain evidence="2 3">HX-5-24</strain>
    </source>
</reference>
<name>A0A7C9I627_9GAMM</name>
<protein>
    <submittedName>
        <fullName evidence="2">CopL family metal-binding regulatory protein</fullName>
    </submittedName>
</protein>
<dbReference type="AlphaFoldDB" id="A0A7C9I627"/>
<evidence type="ECO:0000313" key="2">
    <source>
        <dbReference type="EMBL" id="MUV14789.1"/>
    </source>
</evidence>
<evidence type="ECO:0000256" key="1">
    <source>
        <dbReference type="SAM" id="SignalP"/>
    </source>
</evidence>
<gene>
    <name evidence="2" type="ORF">GN331_11300</name>
</gene>
<comment type="caution">
    <text evidence="2">The sequence shown here is derived from an EMBL/GenBank/DDBJ whole genome shotgun (WGS) entry which is preliminary data.</text>
</comment>
<evidence type="ECO:0000313" key="3">
    <source>
        <dbReference type="Proteomes" id="UP000479692"/>
    </source>
</evidence>
<dbReference type="NCBIfam" id="NF033807">
    <property type="entry name" value="CopL_fam"/>
    <property type="match status" value="1"/>
</dbReference>
<dbReference type="Proteomes" id="UP000479692">
    <property type="component" value="Unassembled WGS sequence"/>
</dbReference>
<feature type="chain" id="PRO_5028930795" evidence="1">
    <location>
        <begin position="25"/>
        <end position="119"/>
    </location>
</feature>
<proteinExistence type="predicted"/>
<keyword evidence="3" id="KW-1185">Reference proteome</keyword>
<keyword evidence="1" id="KW-0732">Signal</keyword>
<dbReference type="InterPro" id="IPR048034">
    <property type="entry name" value="CopL-like"/>
</dbReference>
<dbReference type="RefSeq" id="WP_156642165.1">
    <property type="nucleotide sequence ID" value="NZ_WOXT01000003.1"/>
</dbReference>
<feature type="signal peptide" evidence="1">
    <location>
        <begin position="1"/>
        <end position="24"/>
    </location>
</feature>
<dbReference type="EMBL" id="WOXT01000003">
    <property type="protein sequence ID" value="MUV14789.1"/>
    <property type="molecule type" value="Genomic_DNA"/>
</dbReference>
<organism evidence="2 3">
    <name type="scientific">Noviluteimonas gilva</name>
    <dbReference type="NCBI Taxonomy" id="2682097"/>
    <lineage>
        <taxon>Bacteria</taxon>
        <taxon>Pseudomonadati</taxon>
        <taxon>Pseudomonadota</taxon>
        <taxon>Gammaproteobacteria</taxon>
        <taxon>Lysobacterales</taxon>
        <taxon>Lysobacteraceae</taxon>
        <taxon>Noviluteimonas</taxon>
    </lineage>
</organism>
<accession>A0A7C9I627</accession>
<sequence>MRPFPFLLRILLCLSLLANGTATAFANARMVSEGVAQQVAAPCHEMAATHDAPPAAPPASHDDCCPPGACLCSCLANATALPANHVIAAPPRNAVLSFESRKPSHASPLLANLIRPPIG</sequence>